<feature type="transmembrane region" description="Helical" evidence="1">
    <location>
        <begin position="47"/>
        <end position="68"/>
    </location>
</feature>
<dbReference type="RefSeq" id="XP_002901337.1">
    <property type="nucleotide sequence ID" value="XM_002901291.1"/>
</dbReference>
<keyword evidence="1" id="KW-0472">Membrane</keyword>
<sequence length="150" mass="16876">MNEYCRSASCPRALMVLLITPLPSLILVTMIDAMPLESPERGLEHSAIVWVRGILTCFIYTHCAIEQIRLYSPNLRLEPLAGLCISLPTAIFTIVLTLGLSFLCWPLPFTTLLMSGPWLGFMTFFLFRVRGAHLRANPEAIRDFCRCSPC</sequence>
<dbReference type="eggNOG" id="ENOG502SJHS">
    <property type="taxonomic scope" value="Eukaryota"/>
</dbReference>
<evidence type="ECO:0000313" key="2">
    <source>
        <dbReference type="EMBL" id="EEY58864.1"/>
    </source>
</evidence>
<feature type="transmembrane region" description="Helical" evidence="1">
    <location>
        <begin position="109"/>
        <end position="127"/>
    </location>
</feature>
<dbReference type="AlphaFoldDB" id="D0NHY9"/>
<evidence type="ECO:0008006" key="4">
    <source>
        <dbReference type="Google" id="ProtNLM"/>
    </source>
</evidence>
<dbReference type="GeneID" id="9470860"/>
<feature type="transmembrane region" description="Helical" evidence="1">
    <location>
        <begin position="80"/>
        <end position="103"/>
    </location>
</feature>
<evidence type="ECO:0000313" key="3">
    <source>
        <dbReference type="Proteomes" id="UP000006643"/>
    </source>
</evidence>
<feature type="transmembrane region" description="Helical" evidence="1">
    <location>
        <begin position="12"/>
        <end position="35"/>
    </location>
</feature>
<dbReference type="HOGENOM" id="CLU_1744099_0_0_1"/>
<dbReference type="KEGG" id="pif:PITG_11851"/>
<organism evidence="2 3">
    <name type="scientific">Phytophthora infestans (strain T30-4)</name>
    <name type="common">Potato late blight agent</name>
    <dbReference type="NCBI Taxonomy" id="403677"/>
    <lineage>
        <taxon>Eukaryota</taxon>
        <taxon>Sar</taxon>
        <taxon>Stramenopiles</taxon>
        <taxon>Oomycota</taxon>
        <taxon>Peronosporomycetes</taxon>
        <taxon>Peronosporales</taxon>
        <taxon>Peronosporaceae</taxon>
        <taxon>Phytophthora</taxon>
    </lineage>
</organism>
<dbReference type="OrthoDB" id="99291at2759"/>
<accession>D0NHY9</accession>
<reference evidence="3" key="1">
    <citation type="journal article" date="2009" name="Nature">
        <title>Genome sequence and analysis of the Irish potato famine pathogen Phytophthora infestans.</title>
        <authorList>
            <consortium name="The Broad Institute Genome Sequencing Platform"/>
            <person name="Haas B.J."/>
            <person name="Kamoun S."/>
            <person name="Zody M.C."/>
            <person name="Jiang R.H."/>
            <person name="Handsaker R.E."/>
            <person name="Cano L.M."/>
            <person name="Grabherr M."/>
            <person name="Kodira C.D."/>
            <person name="Raffaele S."/>
            <person name="Torto-Alalibo T."/>
            <person name="Bozkurt T.O."/>
            <person name="Ah-Fong A.M."/>
            <person name="Alvarado L."/>
            <person name="Anderson V.L."/>
            <person name="Armstrong M.R."/>
            <person name="Avrova A."/>
            <person name="Baxter L."/>
            <person name="Beynon J."/>
            <person name="Boevink P.C."/>
            <person name="Bollmann S.R."/>
            <person name="Bos J.I."/>
            <person name="Bulone V."/>
            <person name="Cai G."/>
            <person name="Cakir C."/>
            <person name="Carrington J.C."/>
            <person name="Chawner M."/>
            <person name="Conti L."/>
            <person name="Costanzo S."/>
            <person name="Ewan R."/>
            <person name="Fahlgren N."/>
            <person name="Fischbach M.A."/>
            <person name="Fugelstad J."/>
            <person name="Gilroy E.M."/>
            <person name="Gnerre S."/>
            <person name="Green P.J."/>
            <person name="Grenville-Briggs L.J."/>
            <person name="Griffith J."/>
            <person name="Grunwald N.J."/>
            <person name="Horn K."/>
            <person name="Horner N.R."/>
            <person name="Hu C.H."/>
            <person name="Huitema E."/>
            <person name="Jeong D.H."/>
            <person name="Jones A.M."/>
            <person name="Jones J.D."/>
            <person name="Jones R.W."/>
            <person name="Karlsson E.K."/>
            <person name="Kunjeti S.G."/>
            <person name="Lamour K."/>
            <person name="Liu Z."/>
            <person name="Ma L."/>
            <person name="Maclean D."/>
            <person name="Chibucos M.C."/>
            <person name="McDonald H."/>
            <person name="McWalters J."/>
            <person name="Meijer H.J."/>
            <person name="Morgan W."/>
            <person name="Morris P.F."/>
            <person name="Munro C.A."/>
            <person name="O'Neill K."/>
            <person name="Ospina-Giraldo M."/>
            <person name="Pinzon A."/>
            <person name="Pritchard L."/>
            <person name="Ramsahoye B."/>
            <person name="Ren Q."/>
            <person name="Restrepo S."/>
            <person name="Roy S."/>
            <person name="Sadanandom A."/>
            <person name="Savidor A."/>
            <person name="Schornack S."/>
            <person name="Schwartz D.C."/>
            <person name="Schumann U.D."/>
            <person name="Schwessinger B."/>
            <person name="Seyer L."/>
            <person name="Sharpe T."/>
            <person name="Silvar C."/>
            <person name="Song J."/>
            <person name="Studholme D.J."/>
            <person name="Sykes S."/>
            <person name="Thines M."/>
            <person name="van de Vondervoort P.J."/>
            <person name="Phuntumart V."/>
            <person name="Wawra S."/>
            <person name="Weide R."/>
            <person name="Win J."/>
            <person name="Young C."/>
            <person name="Zhou S."/>
            <person name="Fry W."/>
            <person name="Meyers B.C."/>
            <person name="van West P."/>
            <person name="Ristaino J."/>
            <person name="Govers F."/>
            <person name="Birch P.R."/>
            <person name="Whisson S.C."/>
            <person name="Judelson H.S."/>
            <person name="Nusbaum C."/>
        </authorList>
    </citation>
    <scope>NUCLEOTIDE SEQUENCE [LARGE SCALE GENOMIC DNA]</scope>
    <source>
        <strain evidence="3">T30-4</strain>
    </source>
</reference>
<dbReference type="InParanoid" id="D0NHY9"/>
<proteinExistence type="predicted"/>
<evidence type="ECO:0000256" key="1">
    <source>
        <dbReference type="SAM" id="Phobius"/>
    </source>
</evidence>
<name>D0NHY9_PHYIT</name>
<keyword evidence="1" id="KW-1133">Transmembrane helix</keyword>
<keyword evidence="3" id="KW-1185">Reference proteome</keyword>
<protein>
    <recommendedName>
        <fullName evidence="4">Transmembrane protein</fullName>
    </recommendedName>
</protein>
<dbReference type="VEuPathDB" id="FungiDB:PITG_11851"/>
<dbReference type="OMA" id="THCAIEQ"/>
<keyword evidence="1" id="KW-0812">Transmembrane</keyword>
<dbReference type="EMBL" id="DS028138">
    <property type="protein sequence ID" value="EEY58864.1"/>
    <property type="molecule type" value="Genomic_DNA"/>
</dbReference>
<gene>
    <name evidence="2" type="ORF">PITG_11851</name>
</gene>
<dbReference type="Proteomes" id="UP000006643">
    <property type="component" value="Unassembled WGS sequence"/>
</dbReference>